<dbReference type="RefSeq" id="WP_198460183.1">
    <property type="nucleotide sequence ID" value="NZ_CP066059.1"/>
</dbReference>
<organism evidence="2 3">
    <name type="scientific">Streptococcus oralis</name>
    <dbReference type="NCBI Taxonomy" id="1303"/>
    <lineage>
        <taxon>Bacteria</taxon>
        <taxon>Bacillati</taxon>
        <taxon>Bacillota</taxon>
        <taxon>Bacilli</taxon>
        <taxon>Lactobacillales</taxon>
        <taxon>Streptococcaceae</taxon>
        <taxon>Streptococcus</taxon>
    </lineage>
</organism>
<sequence>MLNSYISFLENKYATTVTVKWIWAVVVLISVIGAIGYAVYCTWVGGTFVGGIKLGIPDFVHVTFNCKR</sequence>
<name>A0A7T4M1C9_STROR</name>
<dbReference type="Proteomes" id="UP000595948">
    <property type="component" value="Chromosome"/>
</dbReference>
<keyword evidence="1" id="KW-0472">Membrane</keyword>
<dbReference type="EMBL" id="CP066059">
    <property type="protein sequence ID" value="QQC36232.1"/>
    <property type="molecule type" value="Genomic_DNA"/>
</dbReference>
<reference evidence="2 3" key="1">
    <citation type="submission" date="2020-12" db="EMBL/GenBank/DDBJ databases">
        <title>FDA dAtabase for Regulatory Grade micrObial Sequences (FDA-ARGOS): Supporting development and validation of Infectious Disease Dx tests.</title>
        <authorList>
            <person name="Sproer C."/>
            <person name="Gronow S."/>
            <person name="Severitt S."/>
            <person name="Schroder I."/>
            <person name="Tallon L."/>
            <person name="Sadzewicz L."/>
            <person name="Zhao X."/>
            <person name="Boylan J."/>
            <person name="Ott S."/>
            <person name="Bowen H."/>
            <person name="Vavikolanu K."/>
            <person name="Mehta A."/>
            <person name="Aluvathingal J."/>
            <person name="Nadendla S."/>
            <person name="Lowell S."/>
            <person name="Myers T."/>
            <person name="Yan Y."/>
            <person name="Sichtig H."/>
        </authorList>
    </citation>
    <scope>NUCLEOTIDE SEQUENCE [LARGE SCALE GENOMIC DNA]</scope>
    <source>
        <strain evidence="2 3">FDAARGOS_1021</strain>
    </source>
</reference>
<gene>
    <name evidence="2" type="ORF">I6H78_04390</name>
</gene>
<feature type="transmembrane region" description="Helical" evidence="1">
    <location>
        <begin position="21"/>
        <end position="40"/>
    </location>
</feature>
<dbReference type="AlphaFoldDB" id="A0A7T4M1C9"/>
<keyword evidence="1" id="KW-0812">Transmembrane</keyword>
<proteinExistence type="predicted"/>
<evidence type="ECO:0000313" key="3">
    <source>
        <dbReference type="Proteomes" id="UP000595948"/>
    </source>
</evidence>
<evidence type="ECO:0000313" key="2">
    <source>
        <dbReference type="EMBL" id="QQC36232.1"/>
    </source>
</evidence>
<accession>A0A7T4M1C9</accession>
<protein>
    <submittedName>
        <fullName evidence="2">Uncharacterized protein</fullName>
    </submittedName>
</protein>
<keyword evidence="1" id="KW-1133">Transmembrane helix</keyword>
<evidence type="ECO:0000256" key="1">
    <source>
        <dbReference type="SAM" id="Phobius"/>
    </source>
</evidence>